<organism evidence="1 2">
    <name type="scientific">Brenthis ino</name>
    <name type="common">lesser marbled fritillary</name>
    <dbReference type="NCBI Taxonomy" id="405034"/>
    <lineage>
        <taxon>Eukaryota</taxon>
        <taxon>Metazoa</taxon>
        <taxon>Ecdysozoa</taxon>
        <taxon>Arthropoda</taxon>
        <taxon>Hexapoda</taxon>
        <taxon>Insecta</taxon>
        <taxon>Pterygota</taxon>
        <taxon>Neoptera</taxon>
        <taxon>Endopterygota</taxon>
        <taxon>Lepidoptera</taxon>
        <taxon>Glossata</taxon>
        <taxon>Ditrysia</taxon>
        <taxon>Papilionoidea</taxon>
        <taxon>Nymphalidae</taxon>
        <taxon>Heliconiinae</taxon>
        <taxon>Argynnini</taxon>
        <taxon>Brenthis</taxon>
    </lineage>
</organism>
<reference evidence="1" key="1">
    <citation type="submission" date="2021-12" db="EMBL/GenBank/DDBJ databases">
        <authorList>
            <person name="Martin H S."/>
        </authorList>
    </citation>
    <scope>NUCLEOTIDE SEQUENCE</scope>
</reference>
<evidence type="ECO:0000313" key="1">
    <source>
        <dbReference type="EMBL" id="CAH0720641.1"/>
    </source>
</evidence>
<protein>
    <submittedName>
        <fullName evidence="1">Uncharacterized protein</fullName>
    </submittedName>
</protein>
<keyword evidence="2" id="KW-1185">Reference proteome</keyword>
<accession>A0A8J9YAI2</accession>
<proteinExistence type="predicted"/>
<gene>
    <name evidence="1" type="ORF">BINO364_LOCUS6849</name>
</gene>
<dbReference type="Proteomes" id="UP000838878">
    <property type="component" value="Chromosome 2"/>
</dbReference>
<dbReference type="EMBL" id="OV170222">
    <property type="protein sequence ID" value="CAH0720641.1"/>
    <property type="molecule type" value="Genomic_DNA"/>
</dbReference>
<feature type="non-terminal residue" evidence="1">
    <location>
        <position position="69"/>
    </location>
</feature>
<name>A0A8J9YAI2_9NEOP</name>
<dbReference type="OrthoDB" id="6919204at2759"/>
<evidence type="ECO:0000313" key="2">
    <source>
        <dbReference type="Proteomes" id="UP000838878"/>
    </source>
</evidence>
<sequence length="69" mass="7717">MSATPINKSGTRARTSKVWRARRAPRFKTKVTRAEGTDPPYVWRVDNSQYAGVWALQVVLITAASNVAR</sequence>
<dbReference type="AlphaFoldDB" id="A0A8J9YAI2"/>